<dbReference type="InterPro" id="IPR035903">
    <property type="entry name" value="HesB-like_dom_sf"/>
</dbReference>
<feature type="domain" description="Core" evidence="10">
    <location>
        <begin position="42"/>
        <end position="139"/>
    </location>
</feature>
<organism evidence="11 12">
    <name type="scientific">Eleutherodactylus coqui</name>
    <name type="common">Puerto Rican coqui</name>
    <dbReference type="NCBI Taxonomy" id="57060"/>
    <lineage>
        <taxon>Eukaryota</taxon>
        <taxon>Metazoa</taxon>
        <taxon>Chordata</taxon>
        <taxon>Craniata</taxon>
        <taxon>Vertebrata</taxon>
        <taxon>Euteleostomi</taxon>
        <taxon>Amphibia</taxon>
        <taxon>Batrachia</taxon>
        <taxon>Anura</taxon>
        <taxon>Neobatrachia</taxon>
        <taxon>Hyloidea</taxon>
        <taxon>Eleutherodactylidae</taxon>
        <taxon>Eleutherodactylinae</taxon>
        <taxon>Eleutherodactylus</taxon>
        <taxon>Eleutherodactylus</taxon>
    </lineage>
</organism>
<dbReference type="Proteomes" id="UP000770717">
    <property type="component" value="Unassembled WGS sequence"/>
</dbReference>
<comment type="caution">
    <text evidence="11">The sequence shown here is derived from an EMBL/GenBank/DDBJ whole genome shotgun (WGS) entry which is preliminary data.</text>
</comment>
<keyword evidence="12" id="KW-1185">Reference proteome</keyword>
<evidence type="ECO:0000256" key="4">
    <source>
        <dbReference type="ARBA" id="ARBA00023004"/>
    </source>
</evidence>
<evidence type="ECO:0000256" key="2">
    <source>
        <dbReference type="ARBA" id="ARBA00006718"/>
    </source>
</evidence>
<sequence>MSAVRLLCSLVRPGQSRTLLSSWIAGDRPLRCASNTVADGEIYLAESCVRRLQEVTSGPEFLRLQVDSGGCSGFQYKFTLDTNMTEEDRAFGVDGAHVVVDLDSLQLVKGSTIEFCEELIRSSFQLTQNPQAEHGCSCGSSFSIKL</sequence>
<dbReference type="PANTHER" id="PTHR43011">
    <property type="entry name" value="IRON-SULFUR CLUSTER ASSEMBLY 2 HOMOLOG, MITOCHONDRIAL"/>
    <property type="match status" value="1"/>
</dbReference>
<protein>
    <recommendedName>
        <fullName evidence="7">Iron-sulfur cluster assembly 2 homolog, mitochondrial</fullName>
    </recommendedName>
    <alternativeName>
        <fullName evidence="8">HESB-like domain-containing protein 1</fullName>
    </alternativeName>
</protein>
<proteinExistence type="inferred from homology"/>
<name>A0A8J6KAL4_ELECQ</name>
<evidence type="ECO:0000313" key="11">
    <source>
        <dbReference type="EMBL" id="KAG9481669.1"/>
    </source>
</evidence>
<evidence type="ECO:0000259" key="10">
    <source>
        <dbReference type="Pfam" id="PF01521"/>
    </source>
</evidence>
<evidence type="ECO:0000313" key="12">
    <source>
        <dbReference type="Proteomes" id="UP000770717"/>
    </source>
</evidence>
<dbReference type="GO" id="GO:0051539">
    <property type="term" value="F:4 iron, 4 sulfur cluster binding"/>
    <property type="evidence" value="ECO:0007669"/>
    <property type="project" value="TreeGrafter"/>
</dbReference>
<evidence type="ECO:0000256" key="8">
    <source>
        <dbReference type="ARBA" id="ARBA00077082"/>
    </source>
</evidence>
<keyword evidence="5" id="KW-0496">Mitochondrion</keyword>
<keyword evidence="4" id="KW-0408">Iron</keyword>
<dbReference type="Gene3D" id="2.60.300.12">
    <property type="entry name" value="HesB-like domain"/>
    <property type="match status" value="1"/>
</dbReference>
<dbReference type="Pfam" id="PF01521">
    <property type="entry name" value="Fe-S_biosyn"/>
    <property type="match status" value="1"/>
</dbReference>
<accession>A0A8J6KAL4</accession>
<evidence type="ECO:0000256" key="3">
    <source>
        <dbReference type="ARBA" id="ARBA00022723"/>
    </source>
</evidence>
<evidence type="ECO:0000256" key="5">
    <source>
        <dbReference type="ARBA" id="ARBA00023128"/>
    </source>
</evidence>
<comment type="function">
    <text evidence="6">Involved in the maturation of mitochondrial 4Fe-4S proteins functioning late in the iron-sulfur cluster assembly pathway. May be involved in the binding of an intermediate of Fe/S cluster assembly.</text>
</comment>
<comment type="similarity">
    <text evidence="2">Belongs to the HesB/IscA family.</text>
</comment>
<comment type="subunit">
    <text evidence="9">Heterotetramer; forms a dimer of dimers with IBA57. Interacts with [2Fe-2S]-ISCA2 forming the heterodimer [2Fe- 2S]-ISCA2-IBA57 complex; [2Fe-2S] cluster binding is absolutely required to promote the complex formation.</text>
</comment>
<dbReference type="InterPro" id="IPR000361">
    <property type="entry name" value="ATAP_core_dom"/>
</dbReference>
<dbReference type="GO" id="GO:0005506">
    <property type="term" value="F:iron ion binding"/>
    <property type="evidence" value="ECO:0007669"/>
    <property type="project" value="TreeGrafter"/>
</dbReference>
<evidence type="ECO:0000256" key="9">
    <source>
        <dbReference type="ARBA" id="ARBA00093471"/>
    </source>
</evidence>
<comment type="subcellular location">
    <subcellularLocation>
        <location evidence="1">Mitochondrion</location>
    </subcellularLocation>
</comment>
<evidence type="ECO:0000256" key="7">
    <source>
        <dbReference type="ARBA" id="ARBA00073313"/>
    </source>
</evidence>
<evidence type="ECO:0000256" key="1">
    <source>
        <dbReference type="ARBA" id="ARBA00004173"/>
    </source>
</evidence>
<dbReference type="GO" id="GO:0120510">
    <property type="term" value="C:mitochondrial [4Fe-4S] assembly complex"/>
    <property type="evidence" value="ECO:0007669"/>
    <property type="project" value="UniProtKB-ARBA"/>
</dbReference>
<dbReference type="FunFam" id="2.60.300.12:FF:000006">
    <property type="entry name" value="Iron-sulfur cluster assembly 2 mitochondrial"/>
    <property type="match status" value="1"/>
</dbReference>
<dbReference type="PANTHER" id="PTHR43011:SF1">
    <property type="entry name" value="IRON-SULFUR CLUSTER ASSEMBLY 2 HOMOLOG, MITOCHONDRIAL"/>
    <property type="match status" value="1"/>
</dbReference>
<reference evidence="11" key="1">
    <citation type="thesis" date="2020" institute="ProQuest LLC" country="789 East Eisenhower Parkway, Ann Arbor, MI, USA">
        <title>Comparative Genomics and Chromosome Evolution.</title>
        <authorList>
            <person name="Mudd A.B."/>
        </authorList>
    </citation>
    <scope>NUCLEOTIDE SEQUENCE</scope>
    <source>
        <strain evidence="11">HN-11 Male</strain>
        <tissue evidence="11">Kidney and liver</tissue>
    </source>
</reference>
<dbReference type="InterPro" id="IPR016092">
    <property type="entry name" value="ATAP"/>
</dbReference>
<keyword evidence="3" id="KW-0479">Metal-binding</keyword>
<dbReference type="SUPFAM" id="SSF89360">
    <property type="entry name" value="HesB-like domain"/>
    <property type="match status" value="1"/>
</dbReference>
<dbReference type="GO" id="GO:0051537">
    <property type="term" value="F:2 iron, 2 sulfur cluster binding"/>
    <property type="evidence" value="ECO:0007669"/>
    <property type="project" value="TreeGrafter"/>
</dbReference>
<dbReference type="OrthoDB" id="1938621at2759"/>
<dbReference type="NCBIfam" id="TIGR00049">
    <property type="entry name" value="iron-sulfur cluster assembly accessory protein"/>
    <property type="match status" value="1"/>
</dbReference>
<dbReference type="GO" id="GO:0016226">
    <property type="term" value="P:iron-sulfur cluster assembly"/>
    <property type="evidence" value="ECO:0007669"/>
    <property type="project" value="InterPro"/>
</dbReference>
<gene>
    <name evidence="11" type="ORF">GDO78_010745</name>
</gene>
<evidence type="ECO:0000256" key="6">
    <source>
        <dbReference type="ARBA" id="ARBA00057540"/>
    </source>
</evidence>
<dbReference type="AlphaFoldDB" id="A0A8J6KAL4"/>
<dbReference type="EMBL" id="WNTK01000006">
    <property type="protein sequence ID" value="KAG9481669.1"/>
    <property type="molecule type" value="Genomic_DNA"/>
</dbReference>